<reference evidence="2" key="1">
    <citation type="submission" date="2018-05" db="EMBL/GenBank/DDBJ databases">
        <authorList>
            <person name="Lanie J.A."/>
            <person name="Ng W.-L."/>
            <person name="Kazmierczak K.M."/>
            <person name="Andrzejewski T.M."/>
            <person name="Davidsen T.M."/>
            <person name="Wayne K.J."/>
            <person name="Tettelin H."/>
            <person name="Glass J.I."/>
            <person name="Rusch D."/>
            <person name="Podicherti R."/>
            <person name="Tsui H.-C.T."/>
            <person name="Winkler M.E."/>
        </authorList>
    </citation>
    <scope>NUCLEOTIDE SEQUENCE</scope>
</reference>
<evidence type="ECO:0000259" key="1">
    <source>
        <dbReference type="Pfam" id="PF01883"/>
    </source>
</evidence>
<dbReference type="AlphaFoldDB" id="A0A382UI19"/>
<evidence type="ECO:0000313" key="2">
    <source>
        <dbReference type="EMBL" id="SVD33934.1"/>
    </source>
</evidence>
<dbReference type="SUPFAM" id="SSF117916">
    <property type="entry name" value="Fe-S cluster assembly (FSCA) domain-like"/>
    <property type="match status" value="1"/>
</dbReference>
<name>A0A382UI19_9ZZZZ</name>
<feature type="domain" description="MIP18 family-like" evidence="1">
    <location>
        <begin position="7"/>
        <end position="46"/>
    </location>
</feature>
<feature type="non-terminal residue" evidence="2">
    <location>
        <position position="57"/>
    </location>
</feature>
<dbReference type="Gene3D" id="3.30.300.130">
    <property type="entry name" value="Fe-S cluster assembly (FSCA)"/>
    <property type="match status" value="1"/>
</dbReference>
<sequence length="57" mass="6397">MSDVSTQDVMDVLKQVKYPGFDRDIVSFGLVKNVQVEQGKVSFVLGFSTQDEQTREA</sequence>
<organism evidence="2">
    <name type="scientific">marine metagenome</name>
    <dbReference type="NCBI Taxonomy" id="408172"/>
    <lineage>
        <taxon>unclassified sequences</taxon>
        <taxon>metagenomes</taxon>
        <taxon>ecological metagenomes</taxon>
    </lineage>
</organism>
<dbReference type="Pfam" id="PF01883">
    <property type="entry name" value="FeS_assembly_P"/>
    <property type="match status" value="1"/>
</dbReference>
<gene>
    <name evidence="2" type="ORF">METZ01_LOCUS386788</name>
</gene>
<accession>A0A382UI19</accession>
<protein>
    <recommendedName>
        <fullName evidence="1">MIP18 family-like domain-containing protein</fullName>
    </recommendedName>
</protein>
<dbReference type="InterPro" id="IPR002744">
    <property type="entry name" value="MIP18-like"/>
</dbReference>
<dbReference type="InterPro" id="IPR034904">
    <property type="entry name" value="FSCA_dom_sf"/>
</dbReference>
<dbReference type="EMBL" id="UINC01144430">
    <property type="protein sequence ID" value="SVD33934.1"/>
    <property type="molecule type" value="Genomic_DNA"/>
</dbReference>
<proteinExistence type="predicted"/>